<protein>
    <submittedName>
        <fullName evidence="1">15482_t:CDS:1</fullName>
    </submittedName>
</protein>
<dbReference type="Proteomes" id="UP001153678">
    <property type="component" value="Unassembled WGS sequence"/>
</dbReference>
<evidence type="ECO:0000313" key="2">
    <source>
        <dbReference type="Proteomes" id="UP001153678"/>
    </source>
</evidence>
<dbReference type="AlphaFoldDB" id="A0A9W4X384"/>
<gene>
    <name evidence="1" type="ORF">FWILDA_LOCUS15291</name>
</gene>
<reference evidence="1" key="1">
    <citation type="submission" date="2022-08" db="EMBL/GenBank/DDBJ databases">
        <authorList>
            <person name="Kallberg Y."/>
            <person name="Tangrot J."/>
            <person name="Rosling A."/>
        </authorList>
    </citation>
    <scope>NUCLEOTIDE SEQUENCE</scope>
    <source>
        <strain evidence="1">Wild A</strain>
    </source>
</reference>
<accession>A0A9W4X384</accession>
<sequence>RKVEVSEMLKLWLEPRIKPNFKNDSNGEKPWLDIIEDMLKDICIRVLSPLPLDVFAHIMDRLVRIYDEDRVFILERLLTITPHPDEVTGEVTIRRMRSYLISTLSPSDTVKDPLRIEISEDFVEMAKMVLERSHQELADTDKAITEFYMNHIHRHGR</sequence>
<comment type="caution">
    <text evidence="1">The sequence shown here is derived from an EMBL/GenBank/DDBJ whole genome shotgun (WGS) entry which is preliminary data.</text>
</comment>
<name>A0A9W4X384_9GLOM</name>
<dbReference type="OrthoDB" id="2461331at2759"/>
<evidence type="ECO:0000313" key="1">
    <source>
        <dbReference type="EMBL" id="CAI2191874.1"/>
    </source>
</evidence>
<feature type="non-terminal residue" evidence="1">
    <location>
        <position position="1"/>
    </location>
</feature>
<dbReference type="EMBL" id="CAMKVN010007798">
    <property type="protein sequence ID" value="CAI2191874.1"/>
    <property type="molecule type" value="Genomic_DNA"/>
</dbReference>
<organism evidence="1 2">
    <name type="scientific">Funneliformis geosporum</name>
    <dbReference type="NCBI Taxonomy" id="1117311"/>
    <lineage>
        <taxon>Eukaryota</taxon>
        <taxon>Fungi</taxon>
        <taxon>Fungi incertae sedis</taxon>
        <taxon>Mucoromycota</taxon>
        <taxon>Glomeromycotina</taxon>
        <taxon>Glomeromycetes</taxon>
        <taxon>Glomerales</taxon>
        <taxon>Glomeraceae</taxon>
        <taxon>Funneliformis</taxon>
    </lineage>
</organism>
<proteinExistence type="predicted"/>
<keyword evidence="2" id="KW-1185">Reference proteome</keyword>